<dbReference type="Pfam" id="PF08327">
    <property type="entry name" value="AHSA1"/>
    <property type="match status" value="1"/>
</dbReference>
<reference evidence="3 4" key="1">
    <citation type="submission" date="2020-08" db="EMBL/GenBank/DDBJ databases">
        <title>Bridging the membrane lipid divide: bacteria of the FCB group superphylum have the potential to synthesize archaeal ether lipids.</title>
        <authorList>
            <person name="Villanueva L."/>
            <person name="Von Meijenfeldt F.A.B."/>
            <person name="Westbye A.B."/>
            <person name="Yadav S."/>
            <person name="Hopmans E.C."/>
            <person name="Dutilh B.E."/>
            <person name="Sinninghe Damste J.S."/>
        </authorList>
    </citation>
    <scope>NUCLEOTIDE SEQUENCE [LARGE SCALE GENOMIC DNA]</scope>
    <source>
        <strain evidence="3">NIOZ-UU36</strain>
    </source>
</reference>
<dbReference type="SUPFAM" id="SSF55961">
    <property type="entry name" value="Bet v1-like"/>
    <property type="match status" value="1"/>
</dbReference>
<proteinExistence type="inferred from homology"/>
<dbReference type="InterPro" id="IPR023393">
    <property type="entry name" value="START-like_dom_sf"/>
</dbReference>
<evidence type="ECO:0000259" key="2">
    <source>
        <dbReference type="Pfam" id="PF08327"/>
    </source>
</evidence>
<evidence type="ECO:0000313" key="4">
    <source>
        <dbReference type="Proteomes" id="UP000614469"/>
    </source>
</evidence>
<name>A0A8J6TH31_9CHLR</name>
<dbReference type="InterPro" id="IPR013538">
    <property type="entry name" value="ASHA1/2-like_C"/>
</dbReference>
<feature type="domain" description="Activator of Hsp90 ATPase homologue 1/2-like C-terminal" evidence="2">
    <location>
        <begin position="3"/>
        <end position="88"/>
    </location>
</feature>
<gene>
    <name evidence="3" type="ORF">H8E29_02570</name>
</gene>
<dbReference type="EMBL" id="JACNJN010000048">
    <property type="protein sequence ID" value="MBC8334125.1"/>
    <property type="molecule type" value="Genomic_DNA"/>
</dbReference>
<dbReference type="AlphaFoldDB" id="A0A8J6TH31"/>
<evidence type="ECO:0000313" key="3">
    <source>
        <dbReference type="EMBL" id="MBC8334125.1"/>
    </source>
</evidence>
<dbReference type="Gene3D" id="3.30.530.20">
    <property type="match status" value="1"/>
</dbReference>
<accession>A0A8J6TH31</accession>
<comment type="caution">
    <text evidence="3">The sequence shown here is derived from an EMBL/GenBank/DDBJ whole genome shotgun (WGS) entry which is preliminary data.</text>
</comment>
<comment type="similarity">
    <text evidence="1">Belongs to the AHA1 family.</text>
</comment>
<dbReference type="Proteomes" id="UP000614469">
    <property type="component" value="Unassembled WGS sequence"/>
</dbReference>
<sequence length="89" mass="9594">MDAFTGIRSYKEVKPMERLVFTDGMSDAEGNLMTAEMMGMPEGTPVSMDVTVTFAHADGKTTVTVSHIGHESAGTGWEQALDKLEKVLA</sequence>
<protein>
    <submittedName>
        <fullName evidence="3">SRPBCC domain-containing protein</fullName>
    </submittedName>
</protein>
<evidence type="ECO:0000256" key="1">
    <source>
        <dbReference type="ARBA" id="ARBA00006817"/>
    </source>
</evidence>
<dbReference type="CDD" id="cd07814">
    <property type="entry name" value="SRPBCC_CalC_Aha1-like"/>
    <property type="match status" value="1"/>
</dbReference>
<organism evidence="3 4">
    <name type="scientific">Candidatus Desulfolinea nitratireducens</name>
    <dbReference type="NCBI Taxonomy" id="2841698"/>
    <lineage>
        <taxon>Bacteria</taxon>
        <taxon>Bacillati</taxon>
        <taxon>Chloroflexota</taxon>
        <taxon>Anaerolineae</taxon>
        <taxon>Anaerolineales</taxon>
        <taxon>Anaerolineales incertae sedis</taxon>
        <taxon>Candidatus Desulfolinea</taxon>
    </lineage>
</organism>